<evidence type="ECO:0000313" key="2">
    <source>
        <dbReference type="Proteomes" id="UP000805193"/>
    </source>
</evidence>
<reference evidence="1 2" key="1">
    <citation type="journal article" date="2020" name="Cell">
        <title>Large-Scale Comparative Analyses of Tick Genomes Elucidate Their Genetic Diversity and Vector Capacities.</title>
        <authorList>
            <consortium name="Tick Genome and Microbiome Consortium (TIGMIC)"/>
            <person name="Jia N."/>
            <person name="Wang J."/>
            <person name="Shi W."/>
            <person name="Du L."/>
            <person name="Sun Y."/>
            <person name="Zhan W."/>
            <person name="Jiang J.F."/>
            <person name="Wang Q."/>
            <person name="Zhang B."/>
            <person name="Ji P."/>
            <person name="Bell-Sakyi L."/>
            <person name="Cui X.M."/>
            <person name="Yuan T.T."/>
            <person name="Jiang B.G."/>
            <person name="Yang W.F."/>
            <person name="Lam T.T."/>
            <person name="Chang Q.C."/>
            <person name="Ding S.J."/>
            <person name="Wang X.J."/>
            <person name="Zhu J.G."/>
            <person name="Ruan X.D."/>
            <person name="Zhao L."/>
            <person name="Wei J.T."/>
            <person name="Ye R.Z."/>
            <person name="Que T.C."/>
            <person name="Du C.H."/>
            <person name="Zhou Y.H."/>
            <person name="Cheng J.X."/>
            <person name="Dai P.F."/>
            <person name="Guo W.B."/>
            <person name="Han X.H."/>
            <person name="Huang E.J."/>
            <person name="Li L.F."/>
            <person name="Wei W."/>
            <person name="Gao Y.C."/>
            <person name="Liu J.Z."/>
            <person name="Shao H.Z."/>
            <person name="Wang X."/>
            <person name="Wang C.C."/>
            <person name="Yang T.C."/>
            <person name="Huo Q.B."/>
            <person name="Li W."/>
            <person name="Chen H.Y."/>
            <person name="Chen S.E."/>
            <person name="Zhou L.G."/>
            <person name="Ni X.B."/>
            <person name="Tian J.H."/>
            <person name="Sheng Y."/>
            <person name="Liu T."/>
            <person name="Pan Y.S."/>
            <person name="Xia L.Y."/>
            <person name="Li J."/>
            <person name="Zhao F."/>
            <person name="Cao W.C."/>
        </authorList>
    </citation>
    <scope>NUCLEOTIDE SEQUENCE [LARGE SCALE GENOMIC DNA]</scope>
    <source>
        <strain evidence="1">Iper-2018</strain>
    </source>
</reference>
<dbReference type="Proteomes" id="UP000805193">
    <property type="component" value="Unassembled WGS sequence"/>
</dbReference>
<keyword evidence="2" id="KW-1185">Reference proteome</keyword>
<accession>A0AC60Q1W3</accession>
<protein>
    <submittedName>
        <fullName evidence="1">Uncharacterized protein</fullName>
    </submittedName>
</protein>
<proteinExistence type="predicted"/>
<gene>
    <name evidence="1" type="ORF">HPB47_026020</name>
</gene>
<sequence length="139" mass="15329">MCASLPGDAPYFVREPPARLRFVNSTGGALFCAAKGHPTPDIRWVTVESEVRAESRPALDIPGLRRLQPDGTIVFEPFRAEQYRQDVHSAVYRCTAANRVGVLGSRDVQVRAGECRVGCFVLFVNYPVCTLNLTNTLGF</sequence>
<name>A0AC60Q1W3_IXOPE</name>
<evidence type="ECO:0000313" key="1">
    <source>
        <dbReference type="EMBL" id="KAG0426901.1"/>
    </source>
</evidence>
<comment type="caution">
    <text evidence="1">The sequence shown here is derived from an EMBL/GenBank/DDBJ whole genome shotgun (WGS) entry which is preliminary data.</text>
</comment>
<dbReference type="EMBL" id="JABSTQ010009675">
    <property type="protein sequence ID" value="KAG0426901.1"/>
    <property type="molecule type" value="Genomic_DNA"/>
</dbReference>
<organism evidence="1 2">
    <name type="scientific">Ixodes persulcatus</name>
    <name type="common">Taiga tick</name>
    <dbReference type="NCBI Taxonomy" id="34615"/>
    <lineage>
        <taxon>Eukaryota</taxon>
        <taxon>Metazoa</taxon>
        <taxon>Ecdysozoa</taxon>
        <taxon>Arthropoda</taxon>
        <taxon>Chelicerata</taxon>
        <taxon>Arachnida</taxon>
        <taxon>Acari</taxon>
        <taxon>Parasitiformes</taxon>
        <taxon>Ixodida</taxon>
        <taxon>Ixodoidea</taxon>
        <taxon>Ixodidae</taxon>
        <taxon>Ixodinae</taxon>
        <taxon>Ixodes</taxon>
    </lineage>
</organism>